<dbReference type="RefSeq" id="WP_110126382.1">
    <property type="nucleotide sequence ID" value="NZ_QHLY01000008.1"/>
</dbReference>
<proteinExistence type="predicted"/>
<protein>
    <submittedName>
        <fullName evidence="1">Uncharacterized protein</fullName>
    </submittedName>
</protein>
<dbReference type="EMBL" id="QHLY01000008">
    <property type="protein sequence ID" value="PXA70353.1"/>
    <property type="molecule type" value="Genomic_DNA"/>
</dbReference>
<evidence type="ECO:0000313" key="1">
    <source>
        <dbReference type="EMBL" id="PXA70353.1"/>
    </source>
</evidence>
<organism evidence="1 2">
    <name type="scientific">Cryobacterium arcticum</name>
    <dbReference type="NCBI Taxonomy" id="670052"/>
    <lineage>
        <taxon>Bacteria</taxon>
        <taxon>Bacillati</taxon>
        <taxon>Actinomycetota</taxon>
        <taxon>Actinomycetes</taxon>
        <taxon>Micrococcales</taxon>
        <taxon>Microbacteriaceae</taxon>
        <taxon>Cryobacterium</taxon>
    </lineage>
</organism>
<reference evidence="1 2" key="1">
    <citation type="submission" date="2018-05" db="EMBL/GenBank/DDBJ databases">
        <title>Genetic diversity of glacier-inhabiting Cryobacterium bacteria in China and description of Cryobacterium mengkeensis sp. nov. and Arthrobacter glacialis sp. nov.</title>
        <authorList>
            <person name="Liu Q."/>
            <person name="Xin Y.-H."/>
        </authorList>
    </citation>
    <scope>NUCLEOTIDE SEQUENCE [LARGE SCALE GENOMIC DNA]</scope>
    <source>
        <strain evidence="1 2">SK-1</strain>
    </source>
</reference>
<accession>A0A317ZT28</accession>
<dbReference type="AlphaFoldDB" id="A0A317ZT28"/>
<sequence>MADIDAAGYLPINTVPAGPDSIMASMIDEGGFSCYWASVGGDVVAWLGQVGMDTAAWDAQQSELIAAGFTESDDPIPGTLQGVRSGDDYPTLVNDGGVTYYVSTPSFLTSVAALQNGI</sequence>
<name>A0A317ZT28_9MICO</name>
<dbReference type="OrthoDB" id="5119618at2"/>
<evidence type="ECO:0000313" key="2">
    <source>
        <dbReference type="Proteomes" id="UP000246722"/>
    </source>
</evidence>
<keyword evidence="2" id="KW-1185">Reference proteome</keyword>
<gene>
    <name evidence="1" type="ORF">CTB96_07885</name>
</gene>
<dbReference type="Proteomes" id="UP000246722">
    <property type="component" value="Unassembled WGS sequence"/>
</dbReference>
<comment type="caution">
    <text evidence="1">The sequence shown here is derived from an EMBL/GenBank/DDBJ whole genome shotgun (WGS) entry which is preliminary data.</text>
</comment>